<evidence type="ECO:0000313" key="8">
    <source>
        <dbReference type="Proteomes" id="UP000293142"/>
    </source>
</evidence>
<sequence length="211" mass="23783">MKNLTWITVSGLVVLLILAFVFIPKPAPAAFAYDKLPILGSPDAPVKVVEFGDYKCPSCQFFSQQIEPQIKKDFVDKGGVSFYFMNFTFIGPDSYTAALAAQSIYHQNNDAYWKFYDALYKNQQNEKLQWATPEFLVNLAKQQNLPIDFNKLQQDIVSRTYAAEVDEHNAMAKKLNVTGTPTLFINGEKMEEAMDYAKVKAAIEKAQKGAK</sequence>
<name>A0A4Q9DQM5_9BACL</name>
<dbReference type="Gene3D" id="3.40.30.10">
    <property type="entry name" value="Glutaredoxin"/>
    <property type="match status" value="1"/>
</dbReference>
<dbReference type="EMBL" id="SIRE01000009">
    <property type="protein sequence ID" value="TBL78713.1"/>
    <property type="molecule type" value="Genomic_DNA"/>
</dbReference>
<feature type="domain" description="Thioredoxin" evidence="6">
    <location>
        <begin position="21"/>
        <end position="208"/>
    </location>
</feature>
<reference evidence="7 8" key="1">
    <citation type="submission" date="2019-02" db="EMBL/GenBank/DDBJ databases">
        <title>Paenibacillus sp. nov., isolated from surface-sterilized tissue of Thalictrum simplex L.</title>
        <authorList>
            <person name="Tuo L."/>
        </authorList>
    </citation>
    <scope>NUCLEOTIDE SEQUENCE [LARGE SCALE GENOMIC DNA]</scope>
    <source>
        <strain evidence="7 8">N2SHLJ1</strain>
    </source>
</reference>
<protein>
    <submittedName>
        <fullName evidence="7">DsbA family protein</fullName>
    </submittedName>
</protein>
<evidence type="ECO:0000313" key="7">
    <source>
        <dbReference type="EMBL" id="TBL78713.1"/>
    </source>
</evidence>
<dbReference type="InterPro" id="IPR013766">
    <property type="entry name" value="Thioredoxin_domain"/>
</dbReference>
<dbReference type="Proteomes" id="UP000293142">
    <property type="component" value="Unassembled WGS sequence"/>
</dbReference>
<accession>A0A4Q9DQM5</accession>
<dbReference type="InterPro" id="IPR036249">
    <property type="entry name" value="Thioredoxin-like_sf"/>
</dbReference>
<evidence type="ECO:0000256" key="4">
    <source>
        <dbReference type="ARBA" id="ARBA00023157"/>
    </source>
</evidence>
<dbReference type="SUPFAM" id="SSF52833">
    <property type="entry name" value="Thioredoxin-like"/>
    <property type="match status" value="1"/>
</dbReference>
<proteinExistence type="inferred from homology"/>
<dbReference type="Pfam" id="PF13462">
    <property type="entry name" value="Thioredoxin_4"/>
    <property type="match status" value="1"/>
</dbReference>
<dbReference type="OrthoDB" id="117402at2"/>
<keyword evidence="8" id="KW-1185">Reference proteome</keyword>
<keyword evidence="4" id="KW-1015">Disulfide bond</keyword>
<organism evidence="7 8">
    <name type="scientific">Paenibacillus thalictri</name>
    <dbReference type="NCBI Taxonomy" id="2527873"/>
    <lineage>
        <taxon>Bacteria</taxon>
        <taxon>Bacillati</taxon>
        <taxon>Bacillota</taxon>
        <taxon>Bacilli</taxon>
        <taxon>Bacillales</taxon>
        <taxon>Paenibacillaceae</taxon>
        <taxon>Paenibacillus</taxon>
    </lineage>
</organism>
<dbReference type="PANTHER" id="PTHR13887:SF14">
    <property type="entry name" value="DISULFIDE BOND FORMATION PROTEIN D"/>
    <property type="match status" value="1"/>
</dbReference>
<evidence type="ECO:0000259" key="6">
    <source>
        <dbReference type="PROSITE" id="PS51352"/>
    </source>
</evidence>
<evidence type="ECO:0000256" key="5">
    <source>
        <dbReference type="ARBA" id="ARBA00023284"/>
    </source>
</evidence>
<evidence type="ECO:0000256" key="2">
    <source>
        <dbReference type="ARBA" id="ARBA00022729"/>
    </source>
</evidence>
<gene>
    <name evidence="7" type="ORF">EYB31_14070</name>
</gene>
<keyword evidence="2" id="KW-0732">Signal</keyword>
<dbReference type="GO" id="GO:0016491">
    <property type="term" value="F:oxidoreductase activity"/>
    <property type="evidence" value="ECO:0007669"/>
    <property type="project" value="UniProtKB-KW"/>
</dbReference>
<dbReference type="AlphaFoldDB" id="A0A4Q9DQM5"/>
<evidence type="ECO:0000256" key="3">
    <source>
        <dbReference type="ARBA" id="ARBA00023002"/>
    </source>
</evidence>
<evidence type="ECO:0000256" key="1">
    <source>
        <dbReference type="ARBA" id="ARBA00005791"/>
    </source>
</evidence>
<dbReference type="PANTHER" id="PTHR13887">
    <property type="entry name" value="GLUTATHIONE S-TRANSFERASE KAPPA"/>
    <property type="match status" value="1"/>
</dbReference>
<comment type="similarity">
    <text evidence="1">Belongs to the thioredoxin family. DsbA subfamily.</text>
</comment>
<dbReference type="PROSITE" id="PS51352">
    <property type="entry name" value="THIOREDOXIN_2"/>
    <property type="match status" value="1"/>
</dbReference>
<keyword evidence="3" id="KW-0560">Oxidoreductase</keyword>
<dbReference type="InterPro" id="IPR012336">
    <property type="entry name" value="Thioredoxin-like_fold"/>
</dbReference>
<keyword evidence="5" id="KW-0676">Redox-active center</keyword>
<comment type="caution">
    <text evidence="7">The sequence shown here is derived from an EMBL/GenBank/DDBJ whole genome shotgun (WGS) entry which is preliminary data.</text>
</comment>